<proteinExistence type="predicted"/>
<accession>A0AB74UN03</accession>
<organism evidence="1">
    <name type="scientific">Rhodanobacter sp. FW102-FHT14D07</name>
    <dbReference type="NCBI Taxonomy" id="3351462"/>
    <lineage>
        <taxon>Bacteria</taxon>
        <taxon>Pseudomonadati</taxon>
        <taxon>Pseudomonadota</taxon>
        <taxon>Gammaproteobacteria</taxon>
        <taxon>Lysobacterales</taxon>
        <taxon>Rhodanobacteraceae</taxon>
        <taxon>Rhodanobacter</taxon>
    </lineage>
</organism>
<evidence type="ECO:0000313" key="1">
    <source>
        <dbReference type="EMBL" id="XIA17695.1"/>
    </source>
</evidence>
<gene>
    <name evidence="1" type="ORF">ACFYG5_14160</name>
</gene>
<dbReference type="RefSeq" id="WP_395116049.1">
    <property type="nucleotide sequence ID" value="NZ_CP170721.1"/>
</dbReference>
<dbReference type="AlphaFoldDB" id="A0AB74UN03"/>
<sequence length="145" mass="16523">MSEQKHFVEFLESKAKEMWEERRSPYMLSSIAVDYNRDGYDYHQVLGNEKLKTGVKRLGIAANFDVVEHPTQRAKIGLVPKDVDFDFGAISPVEQNPAGVKTSRRSGISNERVLINFLRVIRSLPDDMTKDVIIPLNVLARFVSE</sequence>
<dbReference type="EMBL" id="CP170721">
    <property type="protein sequence ID" value="XIA17695.1"/>
    <property type="molecule type" value="Genomic_DNA"/>
</dbReference>
<name>A0AB74UN03_9GAMM</name>
<protein>
    <submittedName>
        <fullName evidence="1">Uncharacterized protein</fullName>
    </submittedName>
</protein>
<reference evidence="1" key="1">
    <citation type="submission" date="2024-10" db="EMBL/GenBank/DDBJ databases">
        <authorList>
            <person name="Lesea H.P."/>
            <person name="Kuehl J.V."/>
            <person name="Chandonia J.-M."/>
        </authorList>
    </citation>
    <scope>NUCLEOTIDE SEQUENCE</scope>
    <source>
        <strain evidence="1">FW102-FHT14D07</strain>
    </source>
</reference>